<feature type="compositionally biased region" description="Polar residues" evidence="1">
    <location>
        <begin position="392"/>
        <end position="406"/>
    </location>
</feature>
<dbReference type="EMBL" id="QDOO01000055">
    <property type="protein sequence ID" value="PVM62790.1"/>
    <property type="molecule type" value="Genomic_DNA"/>
</dbReference>
<accession>A0A7Z1TG56</accession>
<feature type="compositionally biased region" description="Polar residues" evidence="1">
    <location>
        <begin position="481"/>
        <end position="511"/>
    </location>
</feature>
<evidence type="ECO:0000256" key="1">
    <source>
        <dbReference type="SAM" id="MobiDB-lite"/>
    </source>
</evidence>
<protein>
    <submittedName>
        <fullName evidence="2">Uncharacterized protein</fullName>
    </submittedName>
</protein>
<evidence type="ECO:0000313" key="3">
    <source>
        <dbReference type="Proteomes" id="UP000245068"/>
    </source>
</evidence>
<comment type="caution">
    <text evidence="2">The sequence shown here is derived from an EMBL/GenBank/DDBJ whole genome shotgun (WGS) entry which is preliminary data.</text>
</comment>
<feature type="region of interest" description="Disordered" evidence="1">
    <location>
        <begin position="68"/>
        <end position="89"/>
    </location>
</feature>
<feature type="compositionally biased region" description="Basic and acidic residues" evidence="1">
    <location>
        <begin position="453"/>
        <end position="480"/>
    </location>
</feature>
<name>A0A7Z1TG56_SALET</name>
<evidence type="ECO:0000313" key="2">
    <source>
        <dbReference type="EMBL" id="PVM62790.1"/>
    </source>
</evidence>
<gene>
    <name evidence="2" type="ORF">C4784_26815</name>
</gene>
<organism evidence="2 3">
    <name type="scientific">Salmonella enterica subsp. enterica serovar Gaminara</name>
    <dbReference type="NCBI Taxonomy" id="913070"/>
    <lineage>
        <taxon>Bacteria</taxon>
        <taxon>Pseudomonadati</taxon>
        <taxon>Pseudomonadota</taxon>
        <taxon>Gammaproteobacteria</taxon>
        <taxon>Enterobacterales</taxon>
        <taxon>Enterobacteriaceae</taxon>
        <taxon>Salmonella</taxon>
    </lineage>
</organism>
<feature type="region of interest" description="Disordered" evidence="1">
    <location>
        <begin position="250"/>
        <end position="284"/>
    </location>
</feature>
<dbReference type="AlphaFoldDB" id="A0A7Z1TG56"/>
<proteinExistence type="predicted"/>
<dbReference type="Proteomes" id="UP000245068">
    <property type="component" value="Unassembled WGS sequence"/>
</dbReference>
<feature type="compositionally biased region" description="Polar residues" evidence="1">
    <location>
        <begin position="258"/>
        <end position="277"/>
    </location>
</feature>
<sequence length="565" mass="55593">MQLADNAVVTEAVLNGTSASGDGVTFTGNVKMDDTSAAKLNASSTSGTGLKLADNANVSIQTITKVTQEKKDSDGNPVLDADGNPETETITTQAPVTTPVTLTGTSEQGSGIATEGNVSISGIVLNGSTTADTGTGVSLGGNLTIADDISGVTAGATGNGTALVVNNASIHSDGYTDSGKDFVINASVSGNGTAIKTQGSSQLDEVVLNGNATGGGTAVELGGQVSGANITGTSDSGTAVRVTDGAGVDGSAVKGHSDSGTGLQVSGNASLNNSDLSGTTQTGTGAAVTGSLTADTSSQVTGSATQDGGTGVTVDGSVTGATVTGDATSGDAVRIADGSQFTGADIKGTSVTGSGIKTQGNVSLEGGTQLAGGSQQGAALDVSGTLNHDPDSSVTTTPDNTGSVIGNENIHEVIPVVPPVPDEGGDTDKPTVPSEPDQKPGGDTDKPTVPSEPDQKPGGDTDKPTVPSEPDHNQEHDHNQSHNASLRKQAEVNSLRQGAANAQVTQMNRASQDGFHAAGSPPVPVSGYQPAEQTVDISLCDDSDCQSESLDAGRPAQGRAKTSGR</sequence>
<feature type="region of interest" description="Disordered" evidence="1">
    <location>
        <begin position="367"/>
        <end position="565"/>
    </location>
</feature>
<feature type="compositionally biased region" description="Basic and acidic residues" evidence="1">
    <location>
        <begin position="436"/>
        <end position="446"/>
    </location>
</feature>
<reference evidence="2 3" key="1">
    <citation type="submission" date="2018-04" db="EMBL/GenBank/DDBJ databases">
        <title>Serotype diversity and antimicrobial resistance among Salmonella enterica isolated from patients at an equine referral hospital.</title>
        <authorList>
            <person name="Leon I.M."/>
            <person name="Lawhon S.D."/>
            <person name="Norman K.N."/>
            <person name="Threadgill D.S."/>
            <person name="Ohta N."/>
            <person name="Vinasco J."/>
            <person name="Scott H.M."/>
        </authorList>
    </citation>
    <scope>NUCLEOTIDE SEQUENCE [LARGE SCALE GENOMIC DNA]</scope>
    <source>
        <strain evidence="2 3">159</strain>
    </source>
</reference>